<dbReference type="Proteomes" id="UP000032544">
    <property type="component" value="Unassembled WGS sequence"/>
</dbReference>
<dbReference type="STRING" id="1544798.LH29_01760"/>
<comment type="caution">
    <text evidence="1">The sequence shown here is derived from an EMBL/GenBank/DDBJ whole genome shotgun (WGS) entry which is preliminary data.</text>
</comment>
<sequence>MSRLTQKISTSALSKDLGMSSKELFEYLSELNLIYKENGKWCLTPRGLDCGGEMSSHPKFGEYVVWPYDFDPDTIEPTDNNQLINATVIGQGFKLSSQKVNLILSEIGWIEKAIKGWSVTNLGKKVGGVEFEHTSGATFVLWPPELLNNKTLISSISTGDNNSTDIFQPETNDSTEVIEDLKDSKNFREKFPAGLRTKDGHLVRSRGEILIDNSLYEYGLAHAYERRLPIEDEVYCDFYIPSQNNGKAVYIEYWGMENDEKYQARKEKKKMIYKDNHLNLLELENAHIESLDDYLPRMLLKYGFKVK</sequence>
<protein>
    <recommendedName>
        <fullName evidence="3">Glycerol kinase</fullName>
    </recommendedName>
</protein>
<evidence type="ECO:0000313" key="1">
    <source>
        <dbReference type="EMBL" id="KJF44267.1"/>
    </source>
</evidence>
<gene>
    <name evidence="1" type="ORF">LH29_01760</name>
</gene>
<name>A0A0D8JBK0_9BACT</name>
<dbReference type="AlphaFoldDB" id="A0A0D8JBK0"/>
<dbReference type="PATRIC" id="fig|1544798.3.peg.368"/>
<reference evidence="1 2" key="1">
    <citation type="submission" date="2014-09" db="EMBL/GenBank/DDBJ databases">
        <title>Draft Genome Sequence of Draconibacterium sp. JN14CK-3.</title>
        <authorList>
            <person name="Dong C."/>
            <person name="Lai Q."/>
            <person name="Shao Z."/>
        </authorList>
    </citation>
    <scope>NUCLEOTIDE SEQUENCE [LARGE SCALE GENOMIC DNA]</scope>
    <source>
        <strain evidence="1 2">JN14CK-3</strain>
    </source>
</reference>
<evidence type="ECO:0008006" key="3">
    <source>
        <dbReference type="Google" id="ProtNLM"/>
    </source>
</evidence>
<dbReference type="OrthoDB" id="9803432at2"/>
<evidence type="ECO:0000313" key="2">
    <source>
        <dbReference type="Proteomes" id="UP000032544"/>
    </source>
</evidence>
<dbReference type="EMBL" id="JRHC01000001">
    <property type="protein sequence ID" value="KJF44267.1"/>
    <property type="molecule type" value="Genomic_DNA"/>
</dbReference>
<keyword evidence="2" id="KW-1185">Reference proteome</keyword>
<organism evidence="1 2">
    <name type="scientific">Draconibacterium sediminis</name>
    <dbReference type="NCBI Taxonomy" id="1544798"/>
    <lineage>
        <taxon>Bacteria</taxon>
        <taxon>Pseudomonadati</taxon>
        <taxon>Bacteroidota</taxon>
        <taxon>Bacteroidia</taxon>
        <taxon>Marinilabiliales</taxon>
        <taxon>Prolixibacteraceae</taxon>
        <taxon>Draconibacterium</taxon>
    </lineage>
</organism>
<accession>A0A0D8JBK0</accession>
<proteinExistence type="predicted"/>